<feature type="transmembrane region" description="Helical" evidence="1">
    <location>
        <begin position="42"/>
        <end position="61"/>
    </location>
</feature>
<accession>A0ABR9QL73</accession>
<keyword evidence="3" id="KW-1185">Reference proteome</keyword>
<feature type="transmembrane region" description="Helical" evidence="1">
    <location>
        <begin position="12"/>
        <end position="30"/>
    </location>
</feature>
<dbReference type="RefSeq" id="WP_193537682.1">
    <property type="nucleotide sequence ID" value="NZ_JADCLJ010000021.1"/>
</dbReference>
<name>A0ABR9QL73_9BACI</name>
<keyword evidence="1" id="KW-1133">Transmembrane helix</keyword>
<keyword evidence="1" id="KW-0472">Membrane</keyword>
<protein>
    <submittedName>
        <fullName evidence="2">Uncharacterized protein</fullName>
    </submittedName>
</protein>
<evidence type="ECO:0000313" key="3">
    <source>
        <dbReference type="Proteomes" id="UP001516662"/>
    </source>
</evidence>
<dbReference type="EMBL" id="JADCLJ010000021">
    <property type="protein sequence ID" value="MBE4909248.1"/>
    <property type="molecule type" value="Genomic_DNA"/>
</dbReference>
<comment type="caution">
    <text evidence="2">The sequence shown here is derived from an EMBL/GenBank/DDBJ whole genome shotgun (WGS) entry which is preliminary data.</text>
</comment>
<organism evidence="2 3">
    <name type="scientific">Litchfieldia luteola</name>
    <dbReference type="NCBI Taxonomy" id="682179"/>
    <lineage>
        <taxon>Bacteria</taxon>
        <taxon>Bacillati</taxon>
        <taxon>Bacillota</taxon>
        <taxon>Bacilli</taxon>
        <taxon>Bacillales</taxon>
        <taxon>Bacillaceae</taxon>
        <taxon>Litchfieldia</taxon>
    </lineage>
</organism>
<evidence type="ECO:0000256" key="1">
    <source>
        <dbReference type="SAM" id="Phobius"/>
    </source>
</evidence>
<reference evidence="2 3" key="1">
    <citation type="submission" date="2020-10" db="EMBL/GenBank/DDBJ databases">
        <title>Bacillus sp. HD4P25, an endophyte from a halophyte.</title>
        <authorList>
            <person name="Sun J.-Q."/>
        </authorList>
    </citation>
    <scope>NUCLEOTIDE SEQUENCE [LARGE SCALE GENOMIC DNA]</scope>
    <source>
        <strain evidence="2 3">YIM 93174</strain>
    </source>
</reference>
<dbReference type="Proteomes" id="UP001516662">
    <property type="component" value="Unassembled WGS sequence"/>
</dbReference>
<gene>
    <name evidence="2" type="ORF">IMZ08_14370</name>
</gene>
<keyword evidence="1" id="KW-0812">Transmembrane</keyword>
<proteinExistence type="predicted"/>
<sequence length="161" mass="17752">MTGKENTVAKALMIVGYLAIVVGMITGFSYGSQEELGELRGVIGLSLFVSGIIWGIVFFGFSEVIKLLQGIYNQGIPKRSVIDTLKEQGSSATLEVNENKVEARSVSEVARREIDEFFKDRGNTVQSILLTDREDFYLVTVDGEEVVVELGGFKPIIRAKR</sequence>
<evidence type="ECO:0000313" key="2">
    <source>
        <dbReference type="EMBL" id="MBE4909248.1"/>
    </source>
</evidence>